<protein>
    <submittedName>
        <fullName evidence="1">Uncharacterized protein</fullName>
    </submittedName>
</protein>
<evidence type="ECO:0000313" key="2">
    <source>
        <dbReference type="Proteomes" id="UP000663879"/>
    </source>
</evidence>
<dbReference type="EMBL" id="CAJNOC010005699">
    <property type="protein sequence ID" value="CAF1059379.1"/>
    <property type="molecule type" value="Genomic_DNA"/>
</dbReference>
<accession>A0A814L2L7</accession>
<evidence type="ECO:0000313" key="1">
    <source>
        <dbReference type="EMBL" id="CAF1059379.1"/>
    </source>
</evidence>
<keyword evidence="2" id="KW-1185">Reference proteome</keyword>
<dbReference type="AlphaFoldDB" id="A0A814L2L7"/>
<gene>
    <name evidence="1" type="ORF">OXX778_LOCUS19208</name>
</gene>
<dbReference type="Proteomes" id="UP000663879">
    <property type="component" value="Unassembled WGS sequence"/>
</dbReference>
<proteinExistence type="predicted"/>
<reference evidence="1" key="1">
    <citation type="submission" date="2021-02" db="EMBL/GenBank/DDBJ databases">
        <authorList>
            <person name="Nowell W R."/>
        </authorList>
    </citation>
    <scope>NUCLEOTIDE SEQUENCE</scope>
    <source>
        <strain evidence="1">Ploen Becks lab</strain>
    </source>
</reference>
<name>A0A814L2L7_9BILA</name>
<organism evidence="1 2">
    <name type="scientific">Brachionus calyciflorus</name>
    <dbReference type="NCBI Taxonomy" id="104777"/>
    <lineage>
        <taxon>Eukaryota</taxon>
        <taxon>Metazoa</taxon>
        <taxon>Spiralia</taxon>
        <taxon>Gnathifera</taxon>
        <taxon>Rotifera</taxon>
        <taxon>Eurotatoria</taxon>
        <taxon>Monogononta</taxon>
        <taxon>Pseudotrocha</taxon>
        <taxon>Ploima</taxon>
        <taxon>Brachionidae</taxon>
        <taxon>Brachionus</taxon>
    </lineage>
</organism>
<sequence>MNKNQLEIKKILHINEFDSKRKSCNNLSEKNDYLIDLFYPDNSYGPGSNRENNEFITPRFNLGEDEARSKYDFRDEDNEIFQTELLDYAKNRKLNRKQNISKTCIEPKNDIFKSNKVSKMKKSISMDQGMQNNIYNIKQNENNAKKLSRNNFDDTKSYFINFQNLEKIRKSNYLDQSENIKDYKRESSSYFAKNSRKEKVIIQKTDFNFLVKNDSDDEFFY</sequence>
<comment type="caution">
    <text evidence="1">The sequence shown here is derived from an EMBL/GenBank/DDBJ whole genome shotgun (WGS) entry which is preliminary data.</text>
</comment>